<gene>
    <name evidence="2" type="ORF">GA0070558_10450</name>
</gene>
<dbReference type="EMBL" id="FMCW01000004">
    <property type="protein sequence ID" value="SCE72359.1"/>
    <property type="molecule type" value="Genomic_DNA"/>
</dbReference>
<accession>A0A1C4UKZ1</accession>
<reference evidence="2 3" key="1">
    <citation type="submission" date="2016-06" db="EMBL/GenBank/DDBJ databases">
        <authorList>
            <person name="Kjaerup R.B."/>
            <person name="Dalgaard T.S."/>
            <person name="Juul-Madsen H.R."/>
        </authorList>
    </citation>
    <scope>NUCLEOTIDE SEQUENCE [LARGE SCALE GENOMIC DNA]</scope>
    <source>
        <strain evidence="2 3">DSM 45626</strain>
    </source>
</reference>
<sequence length="30" mass="2820">MILDGPGRTRHADDAGDGGPGATAGRGVAA</sequence>
<protein>
    <submittedName>
        <fullName evidence="2">Uncharacterized protein</fullName>
    </submittedName>
</protein>
<organism evidence="2 3">
    <name type="scientific">Micromonospora haikouensis</name>
    <dbReference type="NCBI Taxonomy" id="686309"/>
    <lineage>
        <taxon>Bacteria</taxon>
        <taxon>Bacillati</taxon>
        <taxon>Actinomycetota</taxon>
        <taxon>Actinomycetes</taxon>
        <taxon>Micromonosporales</taxon>
        <taxon>Micromonosporaceae</taxon>
        <taxon>Micromonospora</taxon>
    </lineage>
</organism>
<proteinExistence type="predicted"/>
<dbReference type="Proteomes" id="UP000199375">
    <property type="component" value="Unassembled WGS sequence"/>
</dbReference>
<evidence type="ECO:0000313" key="2">
    <source>
        <dbReference type="EMBL" id="SCE72359.1"/>
    </source>
</evidence>
<feature type="region of interest" description="Disordered" evidence="1">
    <location>
        <begin position="1"/>
        <end position="30"/>
    </location>
</feature>
<evidence type="ECO:0000313" key="3">
    <source>
        <dbReference type="Proteomes" id="UP000199375"/>
    </source>
</evidence>
<evidence type="ECO:0000256" key="1">
    <source>
        <dbReference type="SAM" id="MobiDB-lite"/>
    </source>
</evidence>
<dbReference type="AlphaFoldDB" id="A0A1C4UKZ1"/>
<name>A0A1C4UKZ1_9ACTN</name>